<evidence type="ECO:0000313" key="2">
    <source>
        <dbReference type="EMBL" id="MBB5159688.1"/>
    </source>
</evidence>
<dbReference type="AlphaFoldDB" id="A0A840QJV6"/>
<sequence>MLDVADKLASVASAVFGLAALILTGYSVGLHRHPLLRRLLRRGFPPSVVGRRRARATQTLAWALAVAAFMSLAYLTLVRLLQDRG</sequence>
<keyword evidence="1" id="KW-0472">Membrane</keyword>
<keyword evidence="1" id="KW-1133">Transmembrane helix</keyword>
<protein>
    <submittedName>
        <fullName evidence="2">Uncharacterized protein</fullName>
    </submittedName>
</protein>
<accession>A0A840QJV6</accession>
<dbReference type="EMBL" id="JACHIW010000002">
    <property type="protein sequence ID" value="MBB5159688.1"/>
    <property type="molecule type" value="Genomic_DNA"/>
</dbReference>
<gene>
    <name evidence="2" type="ORF">BJ970_007287</name>
</gene>
<dbReference type="RefSeq" id="WP_184732210.1">
    <property type="nucleotide sequence ID" value="NZ_JACHIW010000002.1"/>
</dbReference>
<feature type="transmembrane region" description="Helical" evidence="1">
    <location>
        <begin position="12"/>
        <end position="31"/>
    </location>
</feature>
<proteinExistence type="predicted"/>
<reference evidence="2 3" key="1">
    <citation type="submission" date="2020-08" db="EMBL/GenBank/DDBJ databases">
        <title>Sequencing the genomes of 1000 actinobacteria strains.</title>
        <authorList>
            <person name="Klenk H.-P."/>
        </authorList>
    </citation>
    <scope>NUCLEOTIDE SEQUENCE [LARGE SCALE GENOMIC DNA]</scope>
    <source>
        <strain evidence="2 3">DSM 45584</strain>
    </source>
</reference>
<feature type="transmembrane region" description="Helical" evidence="1">
    <location>
        <begin position="60"/>
        <end position="81"/>
    </location>
</feature>
<keyword evidence="1" id="KW-0812">Transmembrane</keyword>
<dbReference type="Proteomes" id="UP000584374">
    <property type="component" value="Unassembled WGS sequence"/>
</dbReference>
<comment type="caution">
    <text evidence="2">The sequence shown here is derived from an EMBL/GenBank/DDBJ whole genome shotgun (WGS) entry which is preliminary data.</text>
</comment>
<name>A0A840QJV6_9PSEU</name>
<evidence type="ECO:0000313" key="3">
    <source>
        <dbReference type="Proteomes" id="UP000584374"/>
    </source>
</evidence>
<organism evidence="2 3">
    <name type="scientific">Saccharopolyspora phatthalungensis</name>
    <dbReference type="NCBI Taxonomy" id="664693"/>
    <lineage>
        <taxon>Bacteria</taxon>
        <taxon>Bacillati</taxon>
        <taxon>Actinomycetota</taxon>
        <taxon>Actinomycetes</taxon>
        <taxon>Pseudonocardiales</taxon>
        <taxon>Pseudonocardiaceae</taxon>
        <taxon>Saccharopolyspora</taxon>
    </lineage>
</organism>
<evidence type="ECO:0000256" key="1">
    <source>
        <dbReference type="SAM" id="Phobius"/>
    </source>
</evidence>
<keyword evidence="3" id="KW-1185">Reference proteome</keyword>